<keyword evidence="15" id="KW-1185">Reference proteome</keyword>
<dbReference type="Gene3D" id="1.10.510.10">
    <property type="entry name" value="Transferase(Phosphotransferase) domain 1"/>
    <property type="match status" value="1"/>
</dbReference>
<dbReference type="eggNOG" id="ENOG502QTX3">
    <property type="taxonomic scope" value="Eukaryota"/>
</dbReference>
<evidence type="ECO:0000256" key="8">
    <source>
        <dbReference type="ARBA" id="ARBA00022840"/>
    </source>
</evidence>
<dbReference type="InterPro" id="IPR050528">
    <property type="entry name" value="L-type_Lectin-RKs"/>
</dbReference>
<dbReference type="OMA" id="VKFYGWC"/>
<keyword evidence="7 11" id="KW-0547">Nucleotide-binding</keyword>
<feature type="chain" id="PRO_5002369517" description="Protein kinase domain-containing protein" evidence="12">
    <location>
        <begin position="30"/>
        <end position="506"/>
    </location>
</feature>
<keyword evidence="9" id="KW-1133">Transmembrane helix</keyword>
<evidence type="ECO:0000313" key="14">
    <source>
        <dbReference type="EnsemblPlants" id="ORUFI04G01860.1"/>
    </source>
</evidence>
<dbReference type="EnsemblPlants" id="ORUFI04G01860.1">
    <property type="protein sequence ID" value="ORUFI04G01860.1"/>
    <property type="gene ID" value="ORUFI04G01860"/>
</dbReference>
<dbReference type="GO" id="GO:0030246">
    <property type="term" value="F:carbohydrate binding"/>
    <property type="evidence" value="ECO:0007669"/>
    <property type="project" value="UniProtKB-KW"/>
</dbReference>
<dbReference type="Gene3D" id="3.30.200.20">
    <property type="entry name" value="Phosphorylase Kinase, domain 1"/>
    <property type="match status" value="1"/>
</dbReference>
<evidence type="ECO:0000256" key="7">
    <source>
        <dbReference type="ARBA" id="ARBA00022741"/>
    </source>
</evidence>
<evidence type="ECO:0000256" key="3">
    <source>
        <dbReference type="ARBA" id="ARBA00010217"/>
    </source>
</evidence>
<evidence type="ECO:0000256" key="5">
    <source>
        <dbReference type="ARBA" id="ARBA00022729"/>
    </source>
</evidence>
<evidence type="ECO:0000256" key="9">
    <source>
        <dbReference type="ARBA" id="ARBA00022989"/>
    </source>
</evidence>
<dbReference type="Pfam" id="PF00139">
    <property type="entry name" value="Lectin_legB"/>
    <property type="match status" value="1"/>
</dbReference>
<dbReference type="STRING" id="4529.A0A0E0P4X5"/>
<evidence type="ECO:0000256" key="1">
    <source>
        <dbReference type="ARBA" id="ARBA00004479"/>
    </source>
</evidence>
<dbReference type="GO" id="GO:0006952">
    <property type="term" value="P:defense response"/>
    <property type="evidence" value="ECO:0007669"/>
    <property type="project" value="UniProtKB-ARBA"/>
</dbReference>
<feature type="signal peptide" evidence="12">
    <location>
        <begin position="1"/>
        <end position="29"/>
    </location>
</feature>
<dbReference type="Gramene" id="ORUFI04G01860.1">
    <property type="protein sequence ID" value="ORUFI04G01860.1"/>
    <property type="gene ID" value="ORUFI04G01860"/>
</dbReference>
<dbReference type="Pfam" id="PF07714">
    <property type="entry name" value="PK_Tyr_Ser-Thr"/>
    <property type="match status" value="1"/>
</dbReference>
<keyword evidence="6" id="KW-0430">Lectin</keyword>
<dbReference type="InterPro" id="IPR001245">
    <property type="entry name" value="Ser-Thr/Tyr_kinase_cat_dom"/>
</dbReference>
<reference evidence="15" key="1">
    <citation type="submission" date="2013-06" db="EMBL/GenBank/DDBJ databases">
        <authorList>
            <person name="Zhao Q."/>
        </authorList>
    </citation>
    <scope>NUCLEOTIDE SEQUENCE</scope>
    <source>
        <strain evidence="15">cv. W1943</strain>
    </source>
</reference>
<dbReference type="AlphaFoldDB" id="A0A0E0P4X5"/>
<dbReference type="GO" id="GO:0016020">
    <property type="term" value="C:membrane"/>
    <property type="evidence" value="ECO:0007669"/>
    <property type="project" value="UniProtKB-SubCell"/>
</dbReference>
<comment type="subcellular location">
    <subcellularLocation>
        <location evidence="1">Membrane</location>
        <topology evidence="1">Single-pass type I membrane protein</topology>
    </subcellularLocation>
</comment>
<dbReference type="GO" id="GO:0051707">
    <property type="term" value="P:response to other organism"/>
    <property type="evidence" value="ECO:0007669"/>
    <property type="project" value="UniProtKB-ARBA"/>
</dbReference>
<dbReference type="PANTHER" id="PTHR27007">
    <property type="match status" value="1"/>
</dbReference>
<dbReference type="InterPro" id="IPR017441">
    <property type="entry name" value="Protein_kinase_ATP_BS"/>
</dbReference>
<reference evidence="14" key="2">
    <citation type="submission" date="2015-06" db="UniProtKB">
        <authorList>
            <consortium name="EnsemblPlants"/>
        </authorList>
    </citation>
    <scope>IDENTIFICATION</scope>
</reference>
<dbReference type="SUPFAM" id="SSF56112">
    <property type="entry name" value="Protein kinase-like (PK-like)"/>
    <property type="match status" value="1"/>
</dbReference>
<evidence type="ECO:0000256" key="11">
    <source>
        <dbReference type="PROSITE-ProRule" id="PRU10141"/>
    </source>
</evidence>
<keyword evidence="5 12" id="KW-0732">Signal</keyword>
<dbReference type="PROSITE" id="PS50011">
    <property type="entry name" value="PROTEIN_KINASE_DOM"/>
    <property type="match status" value="1"/>
</dbReference>
<evidence type="ECO:0000259" key="13">
    <source>
        <dbReference type="PROSITE" id="PS50011"/>
    </source>
</evidence>
<proteinExistence type="inferred from homology"/>
<dbReference type="Proteomes" id="UP000008022">
    <property type="component" value="Unassembled WGS sequence"/>
</dbReference>
<dbReference type="InterPro" id="IPR001220">
    <property type="entry name" value="Legume_lectin_dom"/>
</dbReference>
<keyword evidence="4" id="KW-0812">Transmembrane</keyword>
<evidence type="ECO:0000313" key="15">
    <source>
        <dbReference type="Proteomes" id="UP000008022"/>
    </source>
</evidence>
<protein>
    <recommendedName>
        <fullName evidence="13">Protein kinase domain-containing protein</fullName>
    </recommendedName>
</protein>
<keyword evidence="10" id="KW-0472">Membrane</keyword>
<sequence>MVSPAAKRISRPRLHLVALFRLLLPLLAARHEAVVAATTSPAVSFSFNFSNISAARLEADLRFQGDATSSLANGSVNLTTSSVGGRGRMSCRGMAFFLAYYPSSEPPRDSNGYNVGLSSEQGLARAQTNKATGKDRFVAVEFVVTYNYENDTSNDRICIGISSVREPNYSTVLPSNTRLEGSMTSYISFNSSTRMLVASLWLHDHPSVDPVQGTAGARRFEYRDLATATKNFSDDNKLGEGAFGVAYRGFLKQLDREVAVKKIVNELNVGHKDFFSEARHKNVVKFYGWCIRGHSWNIIHFMCGWFWNTENKELFLVHELMKNGNLHEYLHNSEIAAVQSWPTRIANPDNNAVLQTTVVGSAEEHVDVQTTAVGTEGYIDPQCKKDGKVRFNCPSDVYSFGIVLLEIACRGKRREEICGLYRNKGDVVEAADTRLEIGGDFERREMERLIILGLWCSAFETQHRPTMQKAMDVLERNAPLPDHNFITNSALASSDHDASGASTANI</sequence>
<dbReference type="PROSITE" id="PS00107">
    <property type="entry name" value="PROTEIN_KINASE_ATP"/>
    <property type="match status" value="1"/>
</dbReference>
<evidence type="ECO:0000256" key="12">
    <source>
        <dbReference type="SAM" id="SignalP"/>
    </source>
</evidence>
<organism evidence="14 15">
    <name type="scientific">Oryza rufipogon</name>
    <name type="common">Brownbeard rice</name>
    <name type="synonym">Asian wild rice</name>
    <dbReference type="NCBI Taxonomy" id="4529"/>
    <lineage>
        <taxon>Eukaryota</taxon>
        <taxon>Viridiplantae</taxon>
        <taxon>Streptophyta</taxon>
        <taxon>Embryophyta</taxon>
        <taxon>Tracheophyta</taxon>
        <taxon>Spermatophyta</taxon>
        <taxon>Magnoliopsida</taxon>
        <taxon>Liliopsida</taxon>
        <taxon>Poales</taxon>
        <taxon>Poaceae</taxon>
        <taxon>BOP clade</taxon>
        <taxon>Oryzoideae</taxon>
        <taxon>Oryzeae</taxon>
        <taxon>Oryzinae</taxon>
        <taxon>Oryza</taxon>
    </lineage>
</organism>
<feature type="binding site" evidence="11">
    <location>
        <position position="262"/>
    </location>
    <ligand>
        <name>ATP</name>
        <dbReference type="ChEBI" id="CHEBI:30616"/>
    </ligand>
</feature>
<keyword evidence="8 11" id="KW-0067">ATP-binding</keyword>
<dbReference type="SUPFAM" id="SSF49899">
    <property type="entry name" value="Concanavalin A-like lectins/glucanases"/>
    <property type="match status" value="1"/>
</dbReference>
<evidence type="ECO:0000256" key="10">
    <source>
        <dbReference type="ARBA" id="ARBA00023136"/>
    </source>
</evidence>
<dbReference type="InterPro" id="IPR013320">
    <property type="entry name" value="ConA-like_dom_sf"/>
</dbReference>
<dbReference type="GO" id="GO:0004672">
    <property type="term" value="F:protein kinase activity"/>
    <property type="evidence" value="ECO:0007669"/>
    <property type="project" value="InterPro"/>
</dbReference>
<dbReference type="GO" id="GO:0005524">
    <property type="term" value="F:ATP binding"/>
    <property type="evidence" value="ECO:0007669"/>
    <property type="project" value="UniProtKB-UniRule"/>
</dbReference>
<accession>A0A0E0P4X5</accession>
<dbReference type="Gene3D" id="2.60.120.200">
    <property type="match status" value="1"/>
</dbReference>
<feature type="domain" description="Protein kinase" evidence="13">
    <location>
        <begin position="232"/>
        <end position="486"/>
    </location>
</feature>
<dbReference type="InterPro" id="IPR011009">
    <property type="entry name" value="Kinase-like_dom_sf"/>
</dbReference>
<evidence type="ECO:0000256" key="4">
    <source>
        <dbReference type="ARBA" id="ARBA00022692"/>
    </source>
</evidence>
<comment type="similarity">
    <text evidence="3">In the C-terminal section; belongs to the protein kinase superfamily. Ser/Thr protein kinase family.</text>
</comment>
<name>A0A0E0P4X5_ORYRU</name>
<evidence type="ECO:0000256" key="2">
    <source>
        <dbReference type="ARBA" id="ARBA00008536"/>
    </source>
</evidence>
<comment type="similarity">
    <text evidence="2">In the N-terminal section; belongs to the leguminous lectin family.</text>
</comment>
<evidence type="ECO:0000256" key="6">
    <source>
        <dbReference type="ARBA" id="ARBA00022734"/>
    </source>
</evidence>
<dbReference type="InterPro" id="IPR000719">
    <property type="entry name" value="Prot_kinase_dom"/>
</dbReference>
<dbReference type="HOGENOM" id="CLU_000288_62_6_1"/>